<evidence type="ECO:0000313" key="2">
    <source>
        <dbReference type="EMBL" id="CAA9248247.1"/>
    </source>
</evidence>
<accession>A0A6J4IE09</accession>
<feature type="non-terminal residue" evidence="2">
    <location>
        <position position="1"/>
    </location>
</feature>
<dbReference type="AlphaFoldDB" id="A0A6J4IE09"/>
<sequence length="213" mass="22213">DREAAGVPGRRSRPRSVRCAGGARRLGRGGGGGVRGGGGHRDDRRAHARRGAARRPHAGRGRTGGHRGDRRHPSRREVPGSLRVGCGRGRDRRDPGRSPGIRDEDHLGAGAGGGRPAGGGGRRGVLAPPRRVRARRLRRRLPGTGRPRARPAHRPGEGGAAPPGPRLLVQGDRPSAGHLDQDGGDPRLRRAAQAAADQPAPAQPVGHRPPSGL</sequence>
<feature type="compositionally biased region" description="Basic and acidic residues" evidence="1">
    <location>
        <begin position="179"/>
        <end position="188"/>
    </location>
</feature>
<evidence type="ECO:0000256" key="1">
    <source>
        <dbReference type="SAM" id="MobiDB-lite"/>
    </source>
</evidence>
<feature type="region of interest" description="Disordered" evidence="1">
    <location>
        <begin position="1"/>
        <end position="213"/>
    </location>
</feature>
<proteinExistence type="predicted"/>
<organism evidence="2">
    <name type="scientific">uncultured Acidimicrobiales bacterium</name>
    <dbReference type="NCBI Taxonomy" id="310071"/>
    <lineage>
        <taxon>Bacteria</taxon>
        <taxon>Bacillati</taxon>
        <taxon>Actinomycetota</taxon>
        <taxon>Acidimicrobiia</taxon>
        <taxon>Acidimicrobiales</taxon>
        <taxon>environmental samples</taxon>
    </lineage>
</organism>
<feature type="non-terminal residue" evidence="2">
    <location>
        <position position="213"/>
    </location>
</feature>
<feature type="compositionally biased region" description="Basic and acidic residues" evidence="1">
    <location>
        <begin position="88"/>
        <end position="107"/>
    </location>
</feature>
<feature type="compositionally biased region" description="Basic residues" evidence="1">
    <location>
        <begin position="46"/>
        <end position="74"/>
    </location>
</feature>
<feature type="compositionally biased region" description="Gly residues" evidence="1">
    <location>
        <begin position="28"/>
        <end position="37"/>
    </location>
</feature>
<feature type="compositionally biased region" description="Basic residues" evidence="1">
    <location>
        <begin position="130"/>
        <end position="153"/>
    </location>
</feature>
<name>A0A6J4IE09_9ACTN</name>
<feature type="compositionally biased region" description="Gly residues" evidence="1">
    <location>
        <begin position="109"/>
        <end position="123"/>
    </location>
</feature>
<gene>
    <name evidence="2" type="ORF">AVDCRST_MAG10-2135</name>
</gene>
<feature type="compositionally biased region" description="Low complexity" evidence="1">
    <location>
        <begin position="191"/>
        <end position="204"/>
    </location>
</feature>
<protein>
    <submittedName>
        <fullName evidence="2">Two-component transcriptional response regulator, LuxR family</fullName>
    </submittedName>
</protein>
<reference evidence="2" key="1">
    <citation type="submission" date="2020-02" db="EMBL/GenBank/DDBJ databases">
        <authorList>
            <person name="Meier V. D."/>
        </authorList>
    </citation>
    <scope>NUCLEOTIDE SEQUENCE</scope>
    <source>
        <strain evidence="2">AVDCRST_MAG10</strain>
    </source>
</reference>
<dbReference type="EMBL" id="CADCTB010000130">
    <property type="protein sequence ID" value="CAA9248247.1"/>
    <property type="molecule type" value="Genomic_DNA"/>
</dbReference>